<dbReference type="Proteomes" id="UP000821866">
    <property type="component" value="Chromosome 9"/>
</dbReference>
<dbReference type="EMBL" id="JABSTU010000011">
    <property type="protein sequence ID" value="KAH8008743.1"/>
    <property type="molecule type" value="Genomic_DNA"/>
</dbReference>
<evidence type="ECO:0000313" key="1">
    <source>
        <dbReference type="EMBL" id="KAH8008743.1"/>
    </source>
</evidence>
<sequence length="223" mass="25064">MNKMNTITVMYGSPFQHPYFFAEVLKQLAQEHILSNKELERVLATMSNASVYACDDFYSHVCGGIERGGDFRELQQYSLYELLGKALGSADPDGFPGDVRPLIYFYKRCLVVMTGPVVDAAEVHSLLAHYNLSVEVFESAARDVIIEHLVWLAAHGDLVPALRIRRNVATPDSQSRRERINTRNAVHSVCSAHSAGRDQLIGTGLQISHWGSSIFEFLSWFWT</sequence>
<comment type="caution">
    <text evidence="1">The sequence shown here is derived from an EMBL/GenBank/DDBJ whole genome shotgun (WGS) entry which is preliminary data.</text>
</comment>
<organism evidence="1 2">
    <name type="scientific">Rhipicephalus microplus</name>
    <name type="common">Cattle tick</name>
    <name type="synonym">Boophilus microplus</name>
    <dbReference type="NCBI Taxonomy" id="6941"/>
    <lineage>
        <taxon>Eukaryota</taxon>
        <taxon>Metazoa</taxon>
        <taxon>Ecdysozoa</taxon>
        <taxon>Arthropoda</taxon>
        <taxon>Chelicerata</taxon>
        <taxon>Arachnida</taxon>
        <taxon>Acari</taxon>
        <taxon>Parasitiformes</taxon>
        <taxon>Ixodida</taxon>
        <taxon>Ixodoidea</taxon>
        <taxon>Ixodidae</taxon>
        <taxon>Rhipicephalinae</taxon>
        <taxon>Rhipicephalus</taxon>
        <taxon>Boophilus</taxon>
    </lineage>
</organism>
<reference evidence="1" key="1">
    <citation type="journal article" date="2020" name="Cell">
        <title>Large-Scale Comparative Analyses of Tick Genomes Elucidate Their Genetic Diversity and Vector Capacities.</title>
        <authorList>
            <consortium name="Tick Genome and Microbiome Consortium (TIGMIC)"/>
            <person name="Jia N."/>
            <person name="Wang J."/>
            <person name="Shi W."/>
            <person name="Du L."/>
            <person name="Sun Y."/>
            <person name="Zhan W."/>
            <person name="Jiang J.F."/>
            <person name="Wang Q."/>
            <person name="Zhang B."/>
            <person name="Ji P."/>
            <person name="Bell-Sakyi L."/>
            <person name="Cui X.M."/>
            <person name="Yuan T.T."/>
            <person name="Jiang B.G."/>
            <person name="Yang W.F."/>
            <person name="Lam T.T."/>
            <person name="Chang Q.C."/>
            <person name="Ding S.J."/>
            <person name="Wang X.J."/>
            <person name="Zhu J.G."/>
            <person name="Ruan X.D."/>
            <person name="Zhao L."/>
            <person name="Wei J.T."/>
            <person name="Ye R.Z."/>
            <person name="Que T.C."/>
            <person name="Du C.H."/>
            <person name="Zhou Y.H."/>
            <person name="Cheng J.X."/>
            <person name="Dai P.F."/>
            <person name="Guo W.B."/>
            <person name="Han X.H."/>
            <person name="Huang E.J."/>
            <person name="Li L.F."/>
            <person name="Wei W."/>
            <person name="Gao Y.C."/>
            <person name="Liu J.Z."/>
            <person name="Shao H.Z."/>
            <person name="Wang X."/>
            <person name="Wang C.C."/>
            <person name="Yang T.C."/>
            <person name="Huo Q.B."/>
            <person name="Li W."/>
            <person name="Chen H.Y."/>
            <person name="Chen S.E."/>
            <person name="Zhou L.G."/>
            <person name="Ni X.B."/>
            <person name="Tian J.H."/>
            <person name="Sheng Y."/>
            <person name="Liu T."/>
            <person name="Pan Y.S."/>
            <person name="Xia L.Y."/>
            <person name="Li J."/>
            <person name="Zhao F."/>
            <person name="Cao W.C."/>
        </authorList>
    </citation>
    <scope>NUCLEOTIDE SEQUENCE</scope>
    <source>
        <strain evidence="1">Rmic-2018</strain>
    </source>
</reference>
<dbReference type="AlphaFoldDB" id="A0A9J6D4G7"/>
<protein>
    <submittedName>
        <fullName evidence="1">Uncharacterized protein</fullName>
    </submittedName>
</protein>
<reference evidence="1" key="2">
    <citation type="submission" date="2021-09" db="EMBL/GenBank/DDBJ databases">
        <authorList>
            <person name="Jia N."/>
            <person name="Wang J."/>
            <person name="Shi W."/>
            <person name="Du L."/>
            <person name="Sun Y."/>
            <person name="Zhan W."/>
            <person name="Jiang J."/>
            <person name="Wang Q."/>
            <person name="Zhang B."/>
            <person name="Ji P."/>
            <person name="Sakyi L.B."/>
            <person name="Cui X."/>
            <person name="Yuan T."/>
            <person name="Jiang B."/>
            <person name="Yang W."/>
            <person name="Lam T.T.-Y."/>
            <person name="Chang Q."/>
            <person name="Ding S."/>
            <person name="Wang X."/>
            <person name="Zhu J."/>
            <person name="Ruan X."/>
            <person name="Zhao L."/>
            <person name="Wei J."/>
            <person name="Que T."/>
            <person name="Du C."/>
            <person name="Cheng J."/>
            <person name="Dai P."/>
            <person name="Han X."/>
            <person name="Huang E."/>
            <person name="Gao Y."/>
            <person name="Liu J."/>
            <person name="Shao H."/>
            <person name="Ye R."/>
            <person name="Li L."/>
            <person name="Wei W."/>
            <person name="Wang X."/>
            <person name="Wang C."/>
            <person name="Huo Q."/>
            <person name="Li W."/>
            <person name="Guo W."/>
            <person name="Chen H."/>
            <person name="Chen S."/>
            <person name="Zhou L."/>
            <person name="Zhou L."/>
            <person name="Ni X."/>
            <person name="Tian J."/>
            <person name="Zhou Y."/>
            <person name="Sheng Y."/>
            <person name="Liu T."/>
            <person name="Pan Y."/>
            <person name="Xia L."/>
            <person name="Li J."/>
            <person name="Zhao F."/>
            <person name="Cao W."/>
        </authorList>
    </citation>
    <scope>NUCLEOTIDE SEQUENCE</scope>
    <source>
        <strain evidence="1">Rmic-2018</strain>
        <tissue evidence="1">Larvae</tissue>
    </source>
</reference>
<gene>
    <name evidence="1" type="ORF">HPB51_003390</name>
</gene>
<proteinExistence type="predicted"/>
<evidence type="ECO:0000313" key="2">
    <source>
        <dbReference type="Proteomes" id="UP000821866"/>
    </source>
</evidence>
<keyword evidence="2" id="KW-1185">Reference proteome</keyword>
<accession>A0A9J6D4G7</accession>
<name>A0A9J6D4G7_RHIMP</name>